<reference evidence="9" key="2">
    <citation type="submission" date="2023-05" db="EMBL/GenBank/DDBJ databases">
        <authorList>
            <consortium name="Lawrence Berkeley National Laboratory"/>
            <person name="Steindorff A."/>
            <person name="Hensen N."/>
            <person name="Bonometti L."/>
            <person name="Westerberg I."/>
            <person name="Brannstrom I.O."/>
            <person name="Guillou S."/>
            <person name="Cros-Aarteil S."/>
            <person name="Calhoun S."/>
            <person name="Haridas S."/>
            <person name="Kuo A."/>
            <person name="Mondo S."/>
            <person name="Pangilinan J."/>
            <person name="Riley R."/>
            <person name="Labutti K."/>
            <person name="Andreopoulos B."/>
            <person name="Lipzen A."/>
            <person name="Chen C."/>
            <person name="Yanf M."/>
            <person name="Daum C."/>
            <person name="Ng V."/>
            <person name="Clum A."/>
            <person name="Ohm R."/>
            <person name="Martin F."/>
            <person name="Silar P."/>
            <person name="Natvig D."/>
            <person name="Lalanne C."/>
            <person name="Gautier V."/>
            <person name="Ament-Velasquez S.L."/>
            <person name="Kruys A."/>
            <person name="Hutchinson M.I."/>
            <person name="Powell A.J."/>
            <person name="Barry K."/>
            <person name="Miller A.N."/>
            <person name="Grigoriev I.V."/>
            <person name="Debuchy R."/>
            <person name="Gladieux P."/>
            <person name="Thoren M.H."/>
            <person name="Johannesson H."/>
        </authorList>
    </citation>
    <scope>NUCLEOTIDE SEQUENCE</scope>
    <source>
        <strain evidence="9">CBS 508.74</strain>
    </source>
</reference>
<keyword evidence="10" id="KW-1185">Reference proteome</keyword>
<dbReference type="Pfam" id="PF00293">
    <property type="entry name" value="NUDIX"/>
    <property type="match status" value="1"/>
</dbReference>
<comment type="cofactor">
    <cofactor evidence="2">
        <name>Mg(2+)</name>
        <dbReference type="ChEBI" id="CHEBI:18420"/>
    </cofactor>
</comment>
<evidence type="ECO:0000256" key="4">
    <source>
        <dbReference type="ARBA" id="ARBA00022801"/>
    </source>
</evidence>
<dbReference type="InterPro" id="IPR015797">
    <property type="entry name" value="NUDIX_hydrolase-like_dom_sf"/>
</dbReference>
<accession>A0AAN6TKN1</accession>
<evidence type="ECO:0000259" key="8">
    <source>
        <dbReference type="PROSITE" id="PS51462"/>
    </source>
</evidence>
<dbReference type="AlphaFoldDB" id="A0AAN6TKN1"/>
<dbReference type="RefSeq" id="XP_064673817.1">
    <property type="nucleotide sequence ID" value="XM_064818713.1"/>
</dbReference>
<evidence type="ECO:0000256" key="1">
    <source>
        <dbReference type="ARBA" id="ARBA00001936"/>
    </source>
</evidence>
<feature type="region of interest" description="Disordered" evidence="7">
    <location>
        <begin position="407"/>
        <end position="428"/>
    </location>
</feature>
<keyword evidence="3" id="KW-0479">Metal-binding</keyword>
<dbReference type="GO" id="GO:0015938">
    <property type="term" value="P:coenzyme A catabolic process"/>
    <property type="evidence" value="ECO:0007669"/>
    <property type="project" value="TreeGrafter"/>
</dbReference>
<dbReference type="InterPro" id="IPR045121">
    <property type="entry name" value="CoAse"/>
</dbReference>
<gene>
    <name evidence="9" type="ORF">N656DRAFT_834181</name>
</gene>
<feature type="compositionally biased region" description="Low complexity" evidence="7">
    <location>
        <begin position="267"/>
        <end position="287"/>
    </location>
</feature>
<evidence type="ECO:0000313" key="9">
    <source>
        <dbReference type="EMBL" id="KAK4116247.1"/>
    </source>
</evidence>
<dbReference type="GO" id="GO:0046872">
    <property type="term" value="F:metal ion binding"/>
    <property type="evidence" value="ECO:0007669"/>
    <property type="project" value="UniProtKB-KW"/>
</dbReference>
<proteinExistence type="predicted"/>
<reference evidence="9" key="1">
    <citation type="journal article" date="2023" name="Mol. Phylogenet. Evol.">
        <title>Genome-scale phylogeny and comparative genomics of the fungal order Sordariales.</title>
        <authorList>
            <person name="Hensen N."/>
            <person name="Bonometti L."/>
            <person name="Westerberg I."/>
            <person name="Brannstrom I.O."/>
            <person name="Guillou S."/>
            <person name="Cros-Aarteil S."/>
            <person name="Calhoun S."/>
            <person name="Haridas S."/>
            <person name="Kuo A."/>
            <person name="Mondo S."/>
            <person name="Pangilinan J."/>
            <person name="Riley R."/>
            <person name="LaButti K."/>
            <person name="Andreopoulos B."/>
            <person name="Lipzen A."/>
            <person name="Chen C."/>
            <person name="Yan M."/>
            <person name="Daum C."/>
            <person name="Ng V."/>
            <person name="Clum A."/>
            <person name="Steindorff A."/>
            <person name="Ohm R.A."/>
            <person name="Martin F."/>
            <person name="Silar P."/>
            <person name="Natvig D.O."/>
            <person name="Lalanne C."/>
            <person name="Gautier V."/>
            <person name="Ament-Velasquez S.L."/>
            <person name="Kruys A."/>
            <person name="Hutchinson M.I."/>
            <person name="Powell A.J."/>
            <person name="Barry K."/>
            <person name="Miller A.N."/>
            <person name="Grigoriev I.V."/>
            <person name="Debuchy R."/>
            <person name="Gladieux P."/>
            <person name="Hiltunen Thoren M."/>
            <person name="Johannesson H."/>
        </authorList>
    </citation>
    <scope>NUCLEOTIDE SEQUENCE</scope>
    <source>
        <strain evidence="9">CBS 508.74</strain>
    </source>
</reference>
<dbReference type="EMBL" id="MU853333">
    <property type="protein sequence ID" value="KAK4116247.1"/>
    <property type="molecule type" value="Genomic_DNA"/>
</dbReference>
<dbReference type="PROSITE" id="PS51462">
    <property type="entry name" value="NUDIX"/>
    <property type="match status" value="1"/>
</dbReference>
<dbReference type="InterPro" id="IPR000086">
    <property type="entry name" value="NUDIX_hydrolase_dom"/>
</dbReference>
<keyword evidence="6" id="KW-0464">Manganese</keyword>
<keyword evidence="4" id="KW-0378">Hydrolase</keyword>
<dbReference type="PANTHER" id="PTHR12992">
    <property type="entry name" value="NUDIX HYDROLASE"/>
    <property type="match status" value="1"/>
</dbReference>
<evidence type="ECO:0000256" key="5">
    <source>
        <dbReference type="ARBA" id="ARBA00022842"/>
    </source>
</evidence>
<dbReference type="SUPFAM" id="SSF55811">
    <property type="entry name" value="Nudix"/>
    <property type="match status" value="1"/>
</dbReference>
<dbReference type="PANTHER" id="PTHR12992:SF24">
    <property type="entry name" value="PEROXISOMAL COENZYME A DIPHOSPHATASE NUDT7"/>
    <property type="match status" value="1"/>
</dbReference>
<evidence type="ECO:0000256" key="3">
    <source>
        <dbReference type="ARBA" id="ARBA00022723"/>
    </source>
</evidence>
<dbReference type="CDD" id="cd03426">
    <property type="entry name" value="NUDIX_CoAse_Nudt7"/>
    <property type="match status" value="1"/>
</dbReference>
<feature type="region of interest" description="Disordered" evidence="7">
    <location>
        <begin position="1"/>
        <end position="24"/>
    </location>
</feature>
<evidence type="ECO:0000256" key="7">
    <source>
        <dbReference type="SAM" id="MobiDB-lite"/>
    </source>
</evidence>
<dbReference type="GO" id="GO:0010945">
    <property type="term" value="F:coenzyme A diphosphatase activity"/>
    <property type="evidence" value="ECO:0007669"/>
    <property type="project" value="InterPro"/>
</dbReference>
<feature type="region of interest" description="Disordered" evidence="7">
    <location>
        <begin position="266"/>
        <end position="292"/>
    </location>
</feature>
<comment type="cofactor">
    <cofactor evidence="1">
        <name>Mn(2+)</name>
        <dbReference type="ChEBI" id="CHEBI:29035"/>
    </cofactor>
</comment>
<feature type="domain" description="Nudix hydrolase" evidence="8">
    <location>
        <begin position="109"/>
        <end position="265"/>
    </location>
</feature>
<dbReference type="Gene3D" id="3.90.79.10">
    <property type="entry name" value="Nucleoside Triphosphate Pyrophosphohydrolase"/>
    <property type="match status" value="1"/>
</dbReference>
<dbReference type="GeneID" id="89942839"/>
<evidence type="ECO:0000313" key="10">
    <source>
        <dbReference type="Proteomes" id="UP001302812"/>
    </source>
</evidence>
<organism evidence="9 10">
    <name type="scientific">Canariomyces notabilis</name>
    <dbReference type="NCBI Taxonomy" id="2074819"/>
    <lineage>
        <taxon>Eukaryota</taxon>
        <taxon>Fungi</taxon>
        <taxon>Dikarya</taxon>
        <taxon>Ascomycota</taxon>
        <taxon>Pezizomycotina</taxon>
        <taxon>Sordariomycetes</taxon>
        <taxon>Sordariomycetidae</taxon>
        <taxon>Sordariales</taxon>
        <taxon>Chaetomiaceae</taxon>
        <taxon>Canariomyces</taxon>
    </lineage>
</organism>
<sequence length="460" mass="50692">MSGSLNLDDQAIVQTDTEIDTPEHEEEVQTIVQSIQDPPSLETSLKLFVEFDDKEEPRAEDEEGSYYWDAATMAPLNAASTLMRTKAAIARLRAYKPPPFPLWDRLPLSRRAAVLMLLYADRRGDLRVVITMRAASLRSFSGHAALPGGKADSLDETPYQIARREAWEEIGLPLDDSKLPAPFRIEHLCYLPMNLARTELVVRPCVALLHTDSSSSSDNHNPSSSSCLARPTAEETLIPRLDAKEVAAVFSAPFHNFLKASDELPVTTTTTNNSPSPKKQQQQQQQQPLPPGKWYEGYWSDWHSEPWRVHFFYVPVTDQRVVKPRVREGGLAALDEDGGGSSTSSNGDSDDDDNTKGRYKVWGMTARILVDAATIAYGETPEFEHNRHFGDEKLIETLAERGVLEEKRKHRAPGSGLAGDGGGERKKVDVGVFDGVPAAEGDIVREGGAGKGVKGEASKM</sequence>
<keyword evidence="5" id="KW-0460">Magnesium</keyword>
<feature type="region of interest" description="Disordered" evidence="7">
    <location>
        <begin position="331"/>
        <end position="354"/>
    </location>
</feature>
<evidence type="ECO:0000256" key="6">
    <source>
        <dbReference type="ARBA" id="ARBA00023211"/>
    </source>
</evidence>
<name>A0AAN6TKN1_9PEZI</name>
<protein>
    <recommendedName>
        <fullName evidence="8">Nudix hydrolase domain-containing protein</fullName>
    </recommendedName>
</protein>
<dbReference type="Proteomes" id="UP001302812">
    <property type="component" value="Unassembled WGS sequence"/>
</dbReference>
<evidence type="ECO:0000256" key="2">
    <source>
        <dbReference type="ARBA" id="ARBA00001946"/>
    </source>
</evidence>
<feature type="compositionally biased region" description="Polar residues" evidence="7">
    <location>
        <begin position="1"/>
        <end position="16"/>
    </location>
</feature>
<comment type="caution">
    <text evidence="9">The sequence shown here is derived from an EMBL/GenBank/DDBJ whole genome shotgun (WGS) entry which is preliminary data.</text>
</comment>